<gene>
    <name evidence="7" type="primary">rsmA</name>
    <name evidence="7" type="synonym">ksgA</name>
    <name evidence="10" type="ORF">SAMN04489752_1437</name>
</gene>
<comment type="subcellular location">
    <subcellularLocation>
        <location evidence="7">Cytoplasm</location>
    </subcellularLocation>
</comment>
<accession>A0A1H1R6C0</accession>
<evidence type="ECO:0000256" key="4">
    <source>
        <dbReference type="ARBA" id="ARBA00022679"/>
    </source>
</evidence>
<dbReference type="InterPro" id="IPR029063">
    <property type="entry name" value="SAM-dependent_MTases_sf"/>
</dbReference>
<dbReference type="EMBL" id="LT629766">
    <property type="protein sequence ID" value="SDS31253.1"/>
    <property type="molecule type" value="Genomic_DNA"/>
</dbReference>
<keyword evidence="1 7" id="KW-0963">Cytoplasm</keyword>
<evidence type="ECO:0000256" key="3">
    <source>
        <dbReference type="ARBA" id="ARBA00022603"/>
    </source>
</evidence>
<evidence type="ECO:0000256" key="7">
    <source>
        <dbReference type="HAMAP-Rule" id="MF_00607"/>
    </source>
</evidence>
<dbReference type="InterPro" id="IPR020596">
    <property type="entry name" value="rRNA_Ade_Mease_Trfase_CS"/>
</dbReference>
<feature type="binding site" evidence="7 8">
    <location>
        <position position="151"/>
    </location>
    <ligand>
        <name>S-adenosyl-L-methionine</name>
        <dbReference type="ChEBI" id="CHEBI:59789"/>
    </ligand>
</feature>
<dbReference type="InterPro" id="IPR020598">
    <property type="entry name" value="rRNA_Ade_methylase_Trfase_N"/>
</dbReference>
<dbReference type="AlphaFoldDB" id="A0A1H1R6C0"/>
<keyword evidence="11" id="KW-1185">Reference proteome</keyword>
<dbReference type="PANTHER" id="PTHR11727:SF7">
    <property type="entry name" value="DIMETHYLADENOSINE TRANSFERASE-RELATED"/>
    <property type="match status" value="1"/>
</dbReference>
<organism evidence="10 11">
    <name type="scientific">Brevibacterium siliguriense</name>
    <dbReference type="NCBI Taxonomy" id="1136497"/>
    <lineage>
        <taxon>Bacteria</taxon>
        <taxon>Bacillati</taxon>
        <taxon>Actinomycetota</taxon>
        <taxon>Actinomycetes</taxon>
        <taxon>Micrococcales</taxon>
        <taxon>Brevibacteriaceae</taxon>
        <taxon>Brevibacterium</taxon>
    </lineage>
</organism>
<sequence length="317" mass="33541">MIVRAERCGKLLAVTLLTARDIRELAADIGLRPTKQKGQNFVIDPNTVRSIVTAAGLEENSNVVEVGPGLGSLTLGLLEAGHSVTAVEIDEVLAQKLPSTVEKFAGDDAPFQLVNADALRVTELPTLQHTTEAAAGTPDAGENQPDALVANLPYNVAVPVLLHFLETFPSLKTVLVMVQLEVAERLAAAPGSRTYGVPSVKAQWYGGVALAGKIGKNVFWPAPNIDSGLVRIDVTRTERDPAVRTRLFALIDAAFAQRRKTLRAALSGWAGGPQQSEDLLTAAGIDPKIRGEALTVADFERLAAVEPSAPVAEDPSP</sequence>
<keyword evidence="6 7" id="KW-0694">RNA-binding</keyword>
<dbReference type="FunFam" id="1.10.8.100:FF:000003">
    <property type="entry name" value="Ribosomal RNA small subunit methyltransferase A"/>
    <property type="match status" value="1"/>
</dbReference>
<keyword evidence="5 7" id="KW-0949">S-adenosyl-L-methionine</keyword>
<feature type="binding site" evidence="7 8">
    <location>
        <position position="117"/>
    </location>
    <ligand>
        <name>S-adenosyl-L-methionine</name>
        <dbReference type="ChEBI" id="CHEBI:59789"/>
    </ligand>
</feature>
<dbReference type="STRING" id="1136497.SAMN04489752_1437"/>
<keyword evidence="2 7" id="KW-0698">rRNA processing</keyword>
<dbReference type="Proteomes" id="UP000199597">
    <property type="component" value="Chromosome I"/>
</dbReference>
<dbReference type="Pfam" id="PF00398">
    <property type="entry name" value="RrnaAD"/>
    <property type="match status" value="1"/>
</dbReference>
<dbReference type="Gene3D" id="3.40.50.150">
    <property type="entry name" value="Vaccinia Virus protein VP39"/>
    <property type="match status" value="1"/>
</dbReference>
<dbReference type="InterPro" id="IPR011530">
    <property type="entry name" value="rRNA_adenine_dimethylase"/>
</dbReference>
<feature type="binding site" evidence="7 8">
    <location>
        <position position="42"/>
    </location>
    <ligand>
        <name>S-adenosyl-L-methionine</name>
        <dbReference type="ChEBI" id="CHEBI:59789"/>
    </ligand>
</feature>
<dbReference type="SMART" id="SM00650">
    <property type="entry name" value="rADc"/>
    <property type="match status" value="1"/>
</dbReference>
<feature type="binding site" evidence="7 8">
    <location>
        <position position="40"/>
    </location>
    <ligand>
        <name>S-adenosyl-L-methionine</name>
        <dbReference type="ChEBI" id="CHEBI:59789"/>
    </ligand>
</feature>
<evidence type="ECO:0000256" key="6">
    <source>
        <dbReference type="ARBA" id="ARBA00022884"/>
    </source>
</evidence>
<dbReference type="EC" id="2.1.1.182" evidence="7"/>
<evidence type="ECO:0000256" key="5">
    <source>
        <dbReference type="ARBA" id="ARBA00022691"/>
    </source>
</evidence>
<name>A0A1H1R6C0_9MICO</name>
<dbReference type="InterPro" id="IPR023165">
    <property type="entry name" value="rRNA_Ade_diMease-like_C"/>
</dbReference>
<feature type="domain" description="Ribosomal RNA adenine methylase transferase N-terminal" evidence="9">
    <location>
        <begin position="47"/>
        <end position="236"/>
    </location>
</feature>
<proteinExistence type="inferred from homology"/>
<dbReference type="FunFam" id="3.40.50.150:FF:000023">
    <property type="entry name" value="Ribosomal RNA small subunit methyltransferase A"/>
    <property type="match status" value="1"/>
</dbReference>
<evidence type="ECO:0000259" key="9">
    <source>
        <dbReference type="SMART" id="SM00650"/>
    </source>
</evidence>
<dbReference type="InterPro" id="IPR001737">
    <property type="entry name" value="KsgA/Erm"/>
</dbReference>
<reference evidence="11" key="1">
    <citation type="submission" date="2016-10" db="EMBL/GenBank/DDBJ databases">
        <authorList>
            <person name="Varghese N."/>
            <person name="Submissions S."/>
        </authorList>
    </citation>
    <scope>NUCLEOTIDE SEQUENCE [LARGE SCALE GENOMIC DNA]</scope>
    <source>
        <strain evidence="11">DSM 23676</strain>
    </source>
</reference>
<dbReference type="GO" id="GO:0052908">
    <property type="term" value="F:16S rRNA (adenine(1518)-N(6)/adenine(1519)-N(6))-dimethyltransferase activity"/>
    <property type="evidence" value="ECO:0007669"/>
    <property type="project" value="UniProtKB-EC"/>
</dbReference>
<evidence type="ECO:0000256" key="8">
    <source>
        <dbReference type="PROSITE-ProRule" id="PRU01026"/>
    </source>
</evidence>
<protein>
    <recommendedName>
        <fullName evidence="7">Ribosomal RNA small subunit methyltransferase A</fullName>
        <ecNumber evidence="7">2.1.1.182</ecNumber>
    </recommendedName>
    <alternativeName>
        <fullName evidence="7">16S rRNA (adenine(1518)-N(6)/adenine(1519)-N(6))-dimethyltransferase</fullName>
    </alternativeName>
    <alternativeName>
        <fullName evidence="7">16S rRNA dimethyladenosine transferase</fullName>
    </alternativeName>
    <alternativeName>
        <fullName evidence="7">16S rRNA dimethylase</fullName>
    </alternativeName>
    <alternativeName>
        <fullName evidence="7">S-adenosylmethionine-6-N', N'-adenosyl(rRNA) dimethyltransferase</fullName>
    </alternativeName>
</protein>
<comment type="similarity">
    <text evidence="7">Belongs to the class I-like SAM-binding methyltransferase superfamily. rRNA adenine N(6)-methyltransferase family. RsmA subfamily.</text>
</comment>
<feature type="binding site" evidence="7 8">
    <location>
        <position position="88"/>
    </location>
    <ligand>
        <name>S-adenosyl-L-methionine</name>
        <dbReference type="ChEBI" id="CHEBI:59789"/>
    </ligand>
</feature>
<feature type="binding site" evidence="7 8">
    <location>
        <position position="67"/>
    </location>
    <ligand>
        <name>S-adenosyl-L-methionine</name>
        <dbReference type="ChEBI" id="CHEBI:59789"/>
    </ligand>
</feature>
<dbReference type="PROSITE" id="PS01131">
    <property type="entry name" value="RRNA_A_DIMETH"/>
    <property type="match status" value="1"/>
</dbReference>
<comment type="catalytic activity">
    <reaction evidence="7">
        <text>adenosine(1518)/adenosine(1519) in 16S rRNA + 4 S-adenosyl-L-methionine = N(6)-dimethyladenosine(1518)/N(6)-dimethyladenosine(1519) in 16S rRNA + 4 S-adenosyl-L-homocysteine + 4 H(+)</text>
        <dbReference type="Rhea" id="RHEA:19609"/>
        <dbReference type="Rhea" id="RHEA-COMP:10232"/>
        <dbReference type="Rhea" id="RHEA-COMP:10233"/>
        <dbReference type="ChEBI" id="CHEBI:15378"/>
        <dbReference type="ChEBI" id="CHEBI:57856"/>
        <dbReference type="ChEBI" id="CHEBI:59789"/>
        <dbReference type="ChEBI" id="CHEBI:74411"/>
        <dbReference type="ChEBI" id="CHEBI:74493"/>
        <dbReference type="EC" id="2.1.1.182"/>
    </reaction>
</comment>
<comment type="function">
    <text evidence="7">Specifically dimethylates two adjacent adenosines (A1518 and A1519) in the loop of a conserved hairpin near the 3'-end of 16S rRNA in the 30S particle. May play a critical role in biogenesis of 30S subunits.</text>
</comment>
<evidence type="ECO:0000256" key="1">
    <source>
        <dbReference type="ARBA" id="ARBA00022490"/>
    </source>
</evidence>
<evidence type="ECO:0000313" key="10">
    <source>
        <dbReference type="EMBL" id="SDS31253.1"/>
    </source>
</evidence>
<dbReference type="GO" id="GO:0005829">
    <property type="term" value="C:cytosol"/>
    <property type="evidence" value="ECO:0007669"/>
    <property type="project" value="TreeGrafter"/>
</dbReference>
<evidence type="ECO:0000256" key="2">
    <source>
        <dbReference type="ARBA" id="ARBA00022552"/>
    </source>
</evidence>
<dbReference type="GO" id="GO:0003723">
    <property type="term" value="F:RNA binding"/>
    <property type="evidence" value="ECO:0007669"/>
    <property type="project" value="UniProtKB-UniRule"/>
</dbReference>
<dbReference type="HAMAP" id="MF_00607">
    <property type="entry name" value="16SrRNA_methyltr_A"/>
    <property type="match status" value="1"/>
</dbReference>
<dbReference type="PANTHER" id="PTHR11727">
    <property type="entry name" value="DIMETHYLADENOSINE TRANSFERASE"/>
    <property type="match status" value="1"/>
</dbReference>
<dbReference type="SUPFAM" id="SSF53335">
    <property type="entry name" value="S-adenosyl-L-methionine-dependent methyltransferases"/>
    <property type="match status" value="1"/>
</dbReference>
<keyword evidence="3 7" id="KW-0489">Methyltransferase</keyword>
<dbReference type="Gene3D" id="1.10.8.100">
    <property type="entry name" value="Ribosomal RNA adenine dimethylase-like, domain 2"/>
    <property type="match status" value="1"/>
</dbReference>
<keyword evidence="4 7" id="KW-0808">Transferase</keyword>
<evidence type="ECO:0000313" key="11">
    <source>
        <dbReference type="Proteomes" id="UP000199597"/>
    </source>
</evidence>
<dbReference type="NCBIfam" id="TIGR00755">
    <property type="entry name" value="ksgA"/>
    <property type="match status" value="1"/>
</dbReference>
<dbReference type="PROSITE" id="PS51689">
    <property type="entry name" value="SAM_RNA_A_N6_MT"/>
    <property type="match status" value="1"/>
</dbReference>